<evidence type="ECO:0000259" key="11">
    <source>
        <dbReference type="Pfam" id="PF07885"/>
    </source>
</evidence>
<dbReference type="InterPro" id="IPR013099">
    <property type="entry name" value="K_chnl_dom"/>
</dbReference>
<feature type="region of interest" description="Disordered" evidence="9">
    <location>
        <begin position="1"/>
        <end position="41"/>
    </location>
</feature>
<evidence type="ECO:0000256" key="6">
    <source>
        <dbReference type="ARBA" id="ARBA00023136"/>
    </source>
</evidence>
<evidence type="ECO:0000256" key="5">
    <source>
        <dbReference type="ARBA" id="ARBA00023065"/>
    </source>
</evidence>
<dbReference type="GO" id="GO:0022841">
    <property type="term" value="F:potassium ion leak channel activity"/>
    <property type="evidence" value="ECO:0007669"/>
    <property type="project" value="TreeGrafter"/>
</dbReference>
<comment type="subcellular location">
    <subcellularLocation>
        <location evidence="1">Membrane</location>
        <topology evidence="1">Multi-pass membrane protein</topology>
    </subcellularLocation>
</comment>
<keyword evidence="2 8" id="KW-0813">Transport</keyword>
<dbReference type="RefSeq" id="XP_066076518.1">
    <property type="nucleotide sequence ID" value="XM_066220421.1"/>
</dbReference>
<evidence type="ECO:0000256" key="2">
    <source>
        <dbReference type="ARBA" id="ARBA00022448"/>
    </source>
</evidence>
<keyword evidence="4 10" id="KW-1133">Transmembrane helix</keyword>
<evidence type="ECO:0000256" key="3">
    <source>
        <dbReference type="ARBA" id="ARBA00022692"/>
    </source>
</evidence>
<feature type="region of interest" description="Disordered" evidence="9">
    <location>
        <begin position="750"/>
        <end position="786"/>
    </location>
</feature>
<evidence type="ECO:0000256" key="9">
    <source>
        <dbReference type="SAM" id="MobiDB-lite"/>
    </source>
</evidence>
<feature type="compositionally biased region" description="Polar residues" evidence="9">
    <location>
        <begin position="858"/>
        <end position="871"/>
    </location>
</feature>
<evidence type="ECO:0000256" key="1">
    <source>
        <dbReference type="ARBA" id="ARBA00004141"/>
    </source>
</evidence>
<protein>
    <recommendedName>
        <fullName evidence="11">Potassium channel domain-containing protein</fullName>
    </recommendedName>
</protein>
<feature type="transmembrane region" description="Helical" evidence="10">
    <location>
        <begin position="176"/>
        <end position="201"/>
    </location>
</feature>
<dbReference type="Pfam" id="PF07885">
    <property type="entry name" value="Ion_trans_2"/>
    <property type="match status" value="2"/>
</dbReference>
<dbReference type="GO" id="GO:0005886">
    <property type="term" value="C:plasma membrane"/>
    <property type="evidence" value="ECO:0007669"/>
    <property type="project" value="TreeGrafter"/>
</dbReference>
<feature type="compositionally biased region" description="Polar residues" evidence="9">
    <location>
        <begin position="537"/>
        <end position="559"/>
    </location>
</feature>
<accession>A0AAX4JWD5</accession>
<feature type="transmembrane region" description="Helical" evidence="10">
    <location>
        <begin position="107"/>
        <end position="130"/>
    </location>
</feature>
<evidence type="ECO:0000256" key="8">
    <source>
        <dbReference type="RuleBase" id="RU003857"/>
    </source>
</evidence>
<keyword evidence="5 8" id="KW-0406">Ion transport</keyword>
<dbReference type="Proteomes" id="UP001355207">
    <property type="component" value="Chromosome 6"/>
</dbReference>
<dbReference type="Gene3D" id="1.10.287.70">
    <property type="match status" value="2"/>
</dbReference>
<dbReference type="InterPro" id="IPR003280">
    <property type="entry name" value="2pore_dom_K_chnl"/>
</dbReference>
<comment type="similarity">
    <text evidence="8">Belongs to the two pore domain potassium channel (TC 1.A.1.8) family.</text>
</comment>
<evidence type="ECO:0000256" key="10">
    <source>
        <dbReference type="SAM" id="Phobius"/>
    </source>
</evidence>
<feature type="compositionally biased region" description="Basic and acidic residues" evidence="9">
    <location>
        <begin position="661"/>
        <end position="679"/>
    </location>
</feature>
<keyword evidence="6 10" id="KW-0472">Membrane</keyword>
<feature type="transmembrane region" description="Helical" evidence="10">
    <location>
        <begin position="422"/>
        <end position="440"/>
    </location>
</feature>
<evidence type="ECO:0000313" key="12">
    <source>
        <dbReference type="EMBL" id="WWC89755.1"/>
    </source>
</evidence>
<gene>
    <name evidence="12" type="ORF">L201_004681</name>
</gene>
<feature type="region of interest" description="Disordered" evidence="9">
    <location>
        <begin position="816"/>
        <end position="904"/>
    </location>
</feature>
<dbReference type="PANTHER" id="PTHR11003:SF291">
    <property type="entry name" value="IP11374P"/>
    <property type="match status" value="1"/>
</dbReference>
<feature type="compositionally biased region" description="Basic and acidic residues" evidence="9">
    <location>
        <begin position="878"/>
        <end position="891"/>
    </location>
</feature>
<keyword evidence="3 8" id="KW-0812">Transmembrane</keyword>
<evidence type="ECO:0000256" key="4">
    <source>
        <dbReference type="ARBA" id="ARBA00022989"/>
    </source>
</evidence>
<organism evidence="12 13">
    <name type="scientific">Kwoniella dendrophila CBS 6074</name>
    <dbReference type="NCBI Taxonomy" id="1295534"/>
    <lineage>
        <taxon>Eukaryota</taxon>
        <taxon>Fungi</taxon>
        <taxon>Dikarya</taxon>
        <taxon>Basidiomycota</taxon>
        <taxon>Agaricomycotina</taxon>
        <taxon>Tremellomycetes</taxon>
        <taxon>Tremellales</taxon>
        <taxon>Cryptococcaceae</taxon>
        <taxon>Kwoniella</taxon>
    </lineage>
</organism>
<feature type="compositionally biased region" description="Acidic residues" evidence="9">
    <location>
        <begin position="827"/>
        <end position="844"/>
    </location>
</feature>
<dbReference type="AlphaFoldDB" id="A0AAX4JWD5"/>
<dbReference type="GO" id="GO:0030322">
    <property type="term" value="P:stabilization of membrane potential"/>
    <property type="evidence" value="ECO:0007669"/>
    <property type="project" value="TreeGrafter"/>
</dbReference>
<feature type="compositionally biased region" description="Basic and acidic residues" evidence="9">
    <location>
        <begin position="504"/>
        <end position="517"/>
    </location>
</feature>
<dbReference type="SUPFAM" id="SSF81324">
    <property type="entry name" value="Voltage-gated potassium channels"/>
    <property type="match status" value="2"/>
</dbReference>
<feature type="transmembrane region" description="Helical" evidence="10">
    <location>
        <begin position="289"/>
        <end position="313"/>
    </location>
</feature>
<feature type="compositionally biased region" description="Basic and acidic residues" evidence="9">
    <location>
        <begin position="816"/>
        <end position="826"/>
    </location>
</feature>
<feature type="region of interest" description="Disordered" evidence="9">
    <location>
        <begin position="490"/>
        <end position="679"/>
    </location>
</feature>
<dbReference type="GO" id="GO:0015271">
    <property type="term" value="F:outward rectifier potassium channel activity"/>
    <property type="evidence" value="ECO:0007669"/>
    <property type="project" value="TreeGrafter"/>
</dbReference>
<feature type="domain" description="Potassium channel" evidence="11">
    <location>
        <begin position="375"/>
        <end position="439"/>
    </location>
</feature>
<reference evidence="12 13" key="1">
    <citation type="submission" date="2024-01" db="EMBL/GenBank/DDBJ databases">
        <title>Comparative genomics of Cryptococcus and Kwoniella reveals pathogenesis evolution and contrasting modes of karyotype evolution via chromosome fusion or intercentromeric recombination.</title>
        <authorList>
            <person name="Coelho M.A."/>
            <person name="David-Palma M."/>
            <person name="Shea T."/>
            <person name="Bowers K."/>
            <person name="McGinley-Smith S."/>
            <person name="Mohammad A.W."/>
            <person name="Gnirke A."/>
            <person name="Yurkov A.M."/>
            <person name="Nowrousian M."/>
            <person name="Sun S."/>
            <person name="Cuomo C.A."/>
            <person name="Heitman J."/>
        </authorList>
    </citation>
    <scope>NUCLEOTIDE SEQUENCE [LARGE SCALE GENOMIC DNA]</scope>
    <source>
        <strain evidence="12 13">CBS 6074</strain>
    </source>
</reference>
<keyword evidence="13" id="KW-1185">Reference proteome</keyword>
<evidence type="ECO:0000256" key="7">
    <source>
        <dbReference type="ARBA" id="ARBA00023303"/>
    </source>
</evidence>
<feature type="compositionally biased region" description="Basic and acidic residues" evidence="9">
    <location>
        <begin position="586"/>
        <end position="626"/>
    </location>
</feature>
<dbReference type="EMBL" id="CP144103">
    <property type="protein sequence ID" value="WWC89755.1"/>
    <property type="molecule type" value="Genomic_DNA"/>
</dbReference>
<feature type="compositionally biased region" description="Polar residues" evidence="9">
    <location>
        <begin position="770"/>
        <end position="785"/>
    </location>
</feature>
<feature type="transmembrane region" description="Helical" evidence="10">
    <location>
        <begin position="234"/>
        <end position="252"/>
    </location>
</feature>
<dbReference type="PRINTS" id="PR01333">
    <property type="entry name" value="2POREKCHANEL"/>
</dbReference>
<dbReference type="GeneID" id="91095351"/>
<keyword evidence="7 8" id="KW-0407">Ion channel</keyword>
<sequence>MGQTKKSESYNGDSLPTTYTTSKKSDTESTKRNNLKGKRKDLQIHRTQTWHGYAFRKRNPKIRTFGKYCPLVSAIFAPLSTLLDIPALTQHWYAQNGVPLPDPTACLTLSAIGLALNIIANILLVMRFSAKSTWWWKHSTRWSLLCWLGKTIVAAINLIIFGILSRNGQGYTYLEGFWCAVLSLIDAGIISITLLFHYFFAFSKEIEDKERQVKQGKQGKGNDQNEIRSEGRRFMLSVTTFISILAIQSLVFSKIENDWSYSDGIYFSTQVALTIGYGDFVPTKPLSKFLVFPFSVLTISQLGNEIAQIIGFISKRADLRREKWRKKYEHAMHKEANKKRPKANLTEEMALIHQINQREEMMSQMYDLFWSALSLIVFWVIGATAFSQIEGWPYGDAVYVVMILSLTIGFGDFTPKQPAGKVVFIVYALMAVPIVTSFAVQTITGLLSTYSERGAAREAFLAEQQRTPEAFAPHADFILKYHESYSEMRQRLMREEEEAEREEQDVGGKADTERLNNDDDEVEEDNSAHQVKGLSDQGDQGDTSDNNDVGETDSHLTIENSDEDVEDDPSNFTLSGKRKKAGRHLNSAEEQLRNDYDHARDIIEERKEEAENWEETKIEHQNEHPRISMNIKKRDPRGRQDTQRTMVEQDDSIIGGSSKGGAKESKSMPSKNKSEQLESEERKLEVDLLEQLMRKTIQLEAEARQMLLDSMGKGVARTLLLADRNVQARDVRALKGDDKDIMAIWYGESEETEKSKNQANVDIQKRGKDNNNGQMDNSTTEQSKGQLDMLSRVRRYRNTFAEILVVGSILQKLEGEEKERFERWREDENEENADEPDDDDDDIGVDGQQAHKAKSNKDLQSNGKQSRLGRNQHQQQRQHQDENLTETRERELQEEEQGEDIEKVANNTWDGLTFRIYKRWARKVREKDLQKWETV</sequence>
<feature type="compositionally biased region" description="Acidic residues" evidence="9">
    <location>
        <begin position="560"/>
        <end position="569"/>
    </location>
</feature>
<proteinExistence type="inferred from homology"/>
<feature type="transmembrane region" description="Helical" evidence="10">
    <location>
        <begin position="392"/>
        <end position="410"/>
    </location>
</feature>
<evidence type="ECO:0000313" key="13">
    <source>
        <dbReference type="Proteomes" id="UP001355207"/>
    </source>
</evidence>
<feature type="domain" description="Potassium channel" evidence="11">
    <location>
        <begin position="242"/>
        <end position="300"/>
    </location>
</feature>
<feature type="transmembrane region" description="Helical" evidence="10">
    <location>
        <begin position="65"/>
        <end position="87"/>
    </location>
</feature>
<name>A0AAX4JWD5_9TREE</name>
<feature type="transmembrane region" description="Helical" evidence="10">
    <location>
        <begin position="142"/>
        <end position="164"/>
    </location>
</feature>
<dbReference type="PANTHER" id="PTHR11003">
    <property type="entry name" value="POTASSIUM CHANNEL, SUBFAMILY K"/>
    <property type="match status" value="1"/>
</dbReference>
<feature type="transmembrane region" description="Helical" evidence="10">
    <location>
        <begin position="368"/>
        <end position="386"/>
    </location>
</feature>